<name>A0ABV2NSW4_9HYPH</name>
<keyword evidence="1" id="KW-1133">Transmembrane helix</keyword>
<keyword evidence="1" id="KW-0812">Transmembrane</keyword>
<dbReference type="RefSeq" id="WP_012329692.1">
    <property type="nucleotide sequence ID" value="NZ_BJXP01000046.1"/>
</dbReference>
<accession>A0ABV2NSW4</accession>
<evidence type="ECO:0000313" key="2">
    <source>
        <dbReference type="EMBL" id="MET3869621.1"/>
    </source>
</evidence>
<gene>
    <name evidence="2" type="ORF">ABIC20_006999</name>
</gene>
<organism evidence="2 3">
    <name type="scientific">Methylobacterium radiotolerans</name>
    <dbReference type="NCBI Taxonomy" id="31998"/>
    <lineage>
        <taxon>Bacteria</taxon>
        <taxon>Pseudomonadati</taxon>
        <taxon>Pseudomonadota</taxon>
        <taxon>Alphaproteobacteria</taxon>
        <taxon>Hyphomicrobiales</taxon>
        <taxon>Methylobacteriaceae</taxon>
        <taxon>Methylobacterium</taxon>
    </lineage>
</organism>
<proteinExistence type="predicted"/>
<dbReference type="Proteomes" id="UP001549119">
    <property type="component" value="Unassembled WGS sequence"/>
</dbReference>
<dbReference type="GeneID" id="6142127"/>
<sequence length="66" mass="6930">MSGVSALWQRRPVLFALGLATLTVAGLVVMLGDAAAWKAAGFVLAALPPVTAAFAYRRQCRRRGAS</sequence>
<feature type="transmembrane region" description="Helical" evidence="1">
    <location>
        <begin position="12"/>
        <end position="31"/>
    </location>
</feature>
<protein>
    <submittedName>
        <fullName evidence="2">Uncharacterized protein</fullName>
    </submittedName>
</protein>
<evidence type="ECO:0000256" key="1">
    <source>
        <dbReference type="SAM" id="Phobius"/>
    </source>
</evidence>
<reference evidence="2 3" key="1">
    <citation type="submission" date="2024-06" db="EMBL/GenBank/DDBJ databases">
        <title>Genomics of switchgrass bacterial isolates.</title>
        <authorList>
            <person name="Shade A."/>
        </authorList>
    </citation>
    <scope>NUCLEOTIDE SEQUENCE [LARGE SCALE GENOMIC DNA]</scope>
    <source>
        <strain evidence="2 3">PvP084</strain>
    </source>
</reference>
<evidence type="ECO:0000313" key="3">
    <source>
        <dbReference type="Proteomes" id="UP001549119"/>
    </source>
</evidence>
<keyword evidence="3" id="KW-1185">Reference proteome</keyword>
<dbReference type="EMBL" id="JBEPNW010000003">
    <property type="protein sequence ID" value="MET3869621.1"/>
    <property type="molecule type" value="Genomic_DNA"/>
</dbReference>
<feature type="transmembrane region" description="Helical" evidence="1">
    <location>
        <begin position="37"/>
        <end position="56"/>
    </location>
</feature>
<comment type="caution">
    <text evidence="2">The sequence shown here is derived from an EMBL/GenBank/DDBJ whole genome shotgun (WGS) entry which is preliminary data.</text>
</comment>
<keyword evidence="1" id="KW-0472">Membrane</keyword>